<proteinExistence type="predicted"/>
<evidence type="ECO:0000313" key="2">
    <source>
        <dbReference type="Proteomes" id="UP000678679"/>
    </source>
</evidence>
<evidence type="ECO:0000313" key="1">
    <source>
        <dbReference type="EMBL" id="QWG05486.1"/>
    </source>
</evidence>
<name>A0AAX1NF23_9BACT</name>
<gene>
    <name evidence="1" type="ORF">KMW28_24000</name>
</gene>
<reference evidence="1 2" key="1">
    <citation type="submission" date="2021-05" db="EMBL/GenBank/DDBJ databases">
        <title>Comparative genomic studies on the polysaccharide-degrading batcterial strains of the Flammeovirga genus.</title>
        <authorList>
            <person name="Zewei F."/>
            <person name="Zheng Z."/>
            <person name="Yu L."/>
            <person name="Ruyue G."/>
            <person name="Yanhong M."/>
            <person name="Yuanyuan C."/>
            <person name="Jingyan G."/>
            <person name="Wenjun H."/>
        </authorList>
    </citation>
    <scope>NUCLEOTIDE SEQUENCE [LARGE SCALE GENOMIC DNA]</scope>
    <source>
        <strain evidence="1 2">NBRC:100898</strain>
    </source>
</reference>
<dbReference type="AlphaFoldDB" id="A0AAX1NF23"/>
<protein>
    <recommendedName>
        <fullName evidence="3">DUF4375 domain-containing protein</fullName>
    </recommendedName>
</protein>
<sequence>MKNLIITFISSLALTSFCFSQSIDSKMKEIRSKYNEVNEYTDYEIITLNNEEFMDQMTDGGGELTMYFRDNLISKIYEKIYLSYGVRETEYYYWNEKLFFIYQVEKIFNHIKHLSDTVEITKDEAFELVSNAENRYYFHADTLIHLIKKKNNLLGFDSSEEEVEMLVNCSKDYLANFIKQE</sequence>
<evidence type="ECO:0008006" key="3">
    <source>
        <dbReference type="Google" id="ProtNLM"/>
    </source>
</evidence>
<dbReference type="RefSeq" id="WP_169661863.1">
    <property type="nucleotide sequence ID" value="NZ_CP076133.1"/>
</dbReference>
<dbReference type="KEGG" id="fya:KMW28_24000"/>
<dbReference type="Proteomes" id="UP000678679">
    <property type="component" value="Chromosome 2"/>
</dbReference>
<keyword evidence="2" id="KW-1185">Reference proteome</keyword>
<accession>A0AAX1NF23</accession>
<dbReference type="EMBL" id="CP076133">
    <property type="protein sequence ID" value="QWG05486.1"/>
    <property type="molecule type" value="Genomic_DNA"/>
</dbReference>
<organism evidence="1 2">
    <name type="scientific">Flammeovirga yaeyamensis</name>
    <dbReference type="NCBI Taxonomy" id="367791"/>
    <lineage>
        <taxon>Bacteria</taxon>
        <taxon>Pseudomonadati</taxon>
        <taxon>Bacteroidota</taxon>
        <taxon>Cytophagia</taxon>
        <taxon>Cytophagales</taxon>
        <taxon>Flammeovirgaceae</taxon>
        <taxon>Flammeovirga</taxon>
    </lineage>
</organism>